<feature type="compositionally biased region" description="Polar residues" evidence="1">
    <location>
        <begin position="64"/>
        <end position="82"/>
    </location>
</feature>
<proteinExistence type="predicted"/>
<sequence>MADHLGVDPDGLRSGASRSDGLAASLTAQGAGGSSGSQPSHAGVSAILAAAQAAREQQADRVSGQASTLRSNASQYDSTDGRSASDIAKAM</sequence>
<comment type="caution">
    <text evidence="2">The sequence shown here is derived from an EMBL/GenBank/DDBJ whole genome shotgun (WGS) entry which is preliminary data.</text>
</comment>
<evidence type="ECO:0000313" key="2">
    <source>
        <dbReference type="EMBL" id="RIT26807.1"/>
    </source>
</evidence>
<feature type="region of interest" description="Disordered" evidence="1">
    <location>
        <begin position="1"/>
        <end position="91"/>
    </location>
</feature>
<dbReference type="AlphaFoldDB" id="A0ABD7HFR2"/>
<dbReference type="InterPro" id="IPR022536">
    <property type="entry name" value="EspC"/>
</dbReference>
<accession>A0ABD7HFR2</accession>
<feature type="compositionally biased region" description="Basic and acidic residues" evidence="1">
    <location>
        <begin position="1"/>
        <end position="11"/>
    </location>
</feature>
<evidence type="ECO:0000256" key="1">
    <source>
        <dbReference type="SAM" id="MobiDB-lite"/>
    </source>
</evidence>
<reference evidence="2 3" key="1">
    <citation type="submission" date="2018-08" db="EMBL/GenBank/DDBJ databases">
        <title>Linezolid Resistance in Mycobacterium abscessus: MIC Distribution and Comprehensive Investigation of Resistance Mechanisms.</title>
        <authorList>
            <person name="Ye M."/>
            <person name="Xu L."/>
            <person name="Zou Y."/>
            <person name="Li B."/>
            <person name="Guo Q."/>
            <person name="Zhang Y."/>
            <person name="Zhan M."/>
            <person name="Xu B."/>
            <person name="Yu F."/>
            <person name="Zhang Z."/>
            <person name="Chu H."/>
        </authorList>
    </citation>
    <scope>NUCLEOTIDE SEQUENCE [LARGE SCALE GENOMIC DNA]</scope>
    <source>
        <strain evidence="2 3">G143</strain>
    </source>
</reference>
<dbReference type="RefSeq" id="WP_100472635.1">
    <property type="nucleotide sequence ID" value="NZ_JAMLCT010000093.1"/>
</dbReference>
<dbReference type="Pfam" id="PF10824">
    <property type="entry name" value="T7SS_ESX_EspC"/>
    <property type="match status" value="1"/>
</dbReference>
<feature type="compositionally biased region" description="Low complexity" evidence="1">
    <location>
        <begin position="36"/>
        <end position="56"/>
    </location>
</feature>
<dbReference type="Proteomes" id="UP000284557">
    <property type="component" value="Unassembled WGS sequence"/>
</dbReference>
<name>A0ABD7HFR2_9MYCO</name>
<evidence type="ECO:0000313" key="3">
    <source>
        <dbReference type="Proteomes" id="UP000284557"/>
    </source>
</evidence>
<protein>
    <submittedName>
        <fullName evidence="2">Uncharacterized protein</fullName>
    </submittedName>
</protein>
<dbReference type="EMBL" id="QXBN01000060">
    <property type="protein sequence ID" value="RIT26807.1"/>
    <property type="molecule type" value="Genomic_DNA"/>
</dbReference>
<gene>
    <name evidence="2" type="ORF">D2E76_27940</name>
</gene>
<organism evidence="2 3">
    <name type="scientific">Mycobacteroides abscessus</name>
    <dbReference type="NCBI Taxonomy" id="36809"/>
    <lineage>
        <taxon>Bacteria</taxon>
        <taxon>Bacillati</taxon>
        <taxon>Actinomycetota</taxon>
        <taxon>Actinomycetes</taxon>
        <taxon>Mycobacteriales</taxon>
        <taxon>Mycobacteriaceae</taxon>
        <taxon>Mycobacteroides</taxon>
    </lineage>
</organism>